<reference evidence="3 4" key="1">
    <citation type="submission" date="2012-02" db="EMBL/GenBank/DDBJ databases">
        <title>Complete genome sequence of Actinoplanes missouriensis 431 (= NBRC 102363).</title>
        <authorList>
            <person name="Ohnishi Y."/>
            <person name="Ishikawa J."/>
            <person name="Sekine M."/>
            <person name="Hosoyama A."/>
            <person name="Harada T."/>
            <person name="Narita H."/>
            <person name="Hata T."/>
            <person name="Konno Y."/>
            <person name="Tutikane K."/>
            <person name="Fujita N."/>
            <person name="Horinouchi S."/>
            <person name="Hayakawa M."/>
        </authorList>
    </citation>
    <scope>NUCLEOTIDE SEQUENCE [LARGE SCALE GENOMIC DNA]</scope>
    <source>
        <strain evidence="4">ATCC 14538 / DSM 43046 / CBS 188.64 / JCM 3121 / NBRC 102363 / NCIMB 12654 / NRRL B-3342 / UNCC 431</strain>
    </source>
</reference>
<dbReference type="Pfam" id="PF02607">
    <property type="entry name" value="B12-binding_2"/>
    <property type="match status" value="1"/>
</dbReference>
<dbReference type="InterPro" id="IPR000551">
    <property type="entry name" value="MerR-type_HTH_dom"/>
</dbReference>
<evidence type="ECO:0000313" key="4">
    <source>
        <dbReference type="Proteomes" id="UP000007882"/>
    </source>
</evidence>
<dbReference type="HOGENOM" id="CLU_045945_3_2_11"/>
<accession>I0GX77</accession>
<dbReference type="Gene3D" id="1.10.1660.10">
    <property type="match status" value="1"/>
</dbReference>
<dbReference type="PROSITE" id="PS50937">
    <property type="entry name" value="HTH_MERR_2"/>
    <property type="match status" value="1"/>
</dbReference>
<evidence type="ECO:0000256" key="1">
    <source>
        <dbReference type="SAM" id="MobiDB-lite"/>
    </source>
</evidence>
<dbReference type="PATRIC" id="fig|512565.3.peg.149"/>
<evidence type="ECO:0000313" key="3">
    <source>
        <dbReference type="EMBL" id="BAL85364.1"/>
    </source>
</evidence>
<protein>
    <submittedName>
        <fullName evidence="3">Putative MerR-family transcriptional regulator</fullName>
    </submittedName>
</protein>
<dbReference type="GO" id="GO:0046872">
    <property type="term" value="F:metal ion binding"/>
    <property type="evidence" value="ECO:0007669"/>
    <property type="project" value="InterPro"/>
</dbReference>
<dbReference type="GO" id="GO:0003677">
    <property type="term" value="F:DNA binding"/>
    <property type="evidence" value="ECO:0007669"/>
    <property type="project" value="InterPro"/>
</dbReference>
<dbReference type="InterPro" id="IPR036594">
    <property type="entry name" value="Meth_synthase_dom"/>
</dbReference>
<proteinExistence type="predicted"/>
<dbReference type="SUPFAM" id="SSF52242">
    <property type="entry name" value="Cobalamin (vitamin B12)-binding domain"/>
    <property type="match status" value="1"/>
</dbReference>
<feature type="region of interest" description="Disordered" evidence="1">
    <location>
        <begin position="77"/>
        <end position="163"/>
    </location>
</feature>
<feature type="compositionally biased region" description="Low complexity" evidence="1">
    <location>
        <begin position="77"/>
        <end position="154"/>
    </location>
</feature>
<keyword evidence="4" id="KW-1185">Reference proteome</keyword>
<gene>
    <name evidence="3" type="ordered locus">AMIS_1440</name>
</gene>
<dbReference type="Gene3D" id="1.10.1240.10">
    <property type="entry name" value="Methionine synthase domain"/>
    <property type="match status" value="1"/>
</dbReference>
<dbReference type="KEGG" id="ams:AMIS_1440"/>
<dbReference type="STRING" id="512565.AMIS_1440"/>
<name>I0GX77_ACTM4</name>
<evidence type="ECO:0000259" key="2">
    <source>
        <dbReference type="PROSITE" id="PS50937"/>
    </source>
</evidence>
<dbReference type="SUPFAM" id="SSF46955">
    <property type="entry name" value="Putative DNA-binding domain"/>
    <property type="match status" value="1"/>
</dbReference>
<feature type="domain" description="HTH merR-type" evidence="2">
    <location>
        <begin position="5"/>
        <end position="74"/>
    </location>
</feature>
<organism evidence="3 4">
    <name type="scientific">Actinoplanes missouriensis (strain ATCC 14538 / DSM 43046 / CBS 188.64 / JCM 3121 / NBRC 102363 / NCIMB 12654 / NRRL B-3342 / UNCC 431)</name>
    <dbReference type="NCBI Taxonomy" id="512565"/>
    <lineage>
        <taxon>Bacteria</taxon>
        <taxon>Bacillati</taxon>
        <taxon>Actinomycetota</taxon>
        <taxon>Actinomycetes</taxon>
        <taxon>Micromonosporales</taxon>
        <taxon>Micromonosporaceae</taxon>
        <taxon>Actinoplanes</taxon>
    </lineage>
</organism>
<sequence>MANEGLSAGAAARRLGVAVTTLRTWHQRYGLGPSRHEPGHHRRYTVEDMVRLQVMQRLTAQGVSPAAAAAWARRAPSDASMSGGSPDASGGSPGLAAPDLAGSPPAASGGSGASSDDASSADASSDDASSAGASSDGASSDGASSAGAGRPADPVDCVPAARVGGAPADLGGGAPAGGGQTIPLGPRANPAARGLARAAMRLDGPSMRYIIEAAVTGRGVILAWIHVIMPVLIGIGERYEATARFIEVEHLLSRTVTEVLAAVPRPPRDREPRTLLAAADEEQHTLPLEALAAALAEQGVPTRLLGARVPSQALLDAVNRTGPVVVVLWSQLPGSGSVDQLERILAVPHPPLILAAAGPGWPVEGLPPTVTTLGDLANAVRLIVRATSD</sequence>
<dbReference type="Proteomes" id="UP000007882">
    <property type="component" value="Chromosome"/>
</dbReference>
<dbReference type="eggNOG" id="COG0789">
    <property type="taxonomic scope" value="Bacteria"/>
</dbReference>
<dbReference type="Pfam" id="PF13411">
    <property type="entry name" value="MerR_1"/>
    <property type="match status" value="1"/>
</dbReference>
<dbReference type="GO" id="GO:0031419">
    <property type="term" value="F:cobalamin binding"/>
    <property type="evidence" value="ECO:0007669"/>
    <property type="project" value="InterPro"/>
</dbReference>
<dbReference type="GO" id="GO:0006355">
    <property type="term" value="P:regulation of DNA-templated transcription"/>
    <property type="evidence" value="ECO:0007669"/>
    <property type="project" value="InterPro"/>
</dbReference>
<dbReference type="EMBL" id="AP012319">
    <property type="protein sequence ID" value="BAL85364.1"/>
    <property type="molecule type" value="Genomic_DNA"/>
</dbReference>
<dbReference type="InterPro" id="IPR003759">
    <property type="entry name" value="Cbl-bd_cap"/>
</dbReference>
<dbReference type="Gene3D" id="3.40.50.280">
    <property type="entry name" value="Cobalamin-binding domain"/>
    <property type="match status" value="1"/>
</dbReference>
<dbReference type="AlphaFoldDB" id="I0GX77"/>
<dbReference type="InterPro" id="IPR009061">
    <property type="entry name" value="DNA-bd_dom_put_sf"/>
</dbReference>
<dbReference type="InterPro" id="IPR036724">
    <property type="entry name" value="Cobalamin-bd_sf"/>
</dbReference>
<dbReference type="SMART" id="SM00422">
    <property type="entry name" value="HTH_MERR"/>
    <property type="match status" value="1"/>
</dbReference>